<dbReference type="Proteomes" id="UP000195787">
    <property type="component" value="Unassembled WGS sequence"/>
</dbReference>
<dbReference type="AlphaFoldDB" id="A0A1R4FJG4"/>
<proteinExistence type="predicted"/>
<dbReference type="InterPro" id="IPR043519">
    <property type="entry name" value="NT_sf"/>
</dbReference>
<dbReference type="Gene3D" id="3.30.460.10">
    <property type="entry name" value="Beta Polymerase, domain 2"/>
    <property type="match status" value="1"/>
</dbReference>
<dbReference type="OrthoDB" id="4484802at2"/>
<dbReference type="EMBL" id="FUHU01000025">
    <property type="protein sequence ID" value="SJM55983.1"/>
    <property type="molecule type" value="Genomic_DNA"/>
</dbReference>
<name>A0A1R4FJG4_9MICO</name>
<organism evidence="1 2">
    <name type="scientific">Agrococcus casei LMG 22410</name>
    <dbReference type="NCBI Taxonomy" id="1255656"/>
    <lineage>
        <taxon>Bacteria</taxon>
        <taxon>Bacillati</taxon>
        <taxon>Actinomycetota</taxon>
        <taxon>Actinomycetes</taxon>
        <taxon>Micrococcales</taxon>
        <taxon>Microbacteriaceae</taxon>
        <taxon>Agrococcus</taxon>
    </lineage>
</organism>
<keyword evidence="2" id="KW-1185">Reference proteome</keyword>
<sequence length="228" mass="24918">MPDVAWSEQDMDLDALWREYADRKEIVAAGLAVLQAHADVEPEVTTAMQQAVEGTGNKLAGLEFRLKSPASLVRKISARLTEADRTQVEPSAEAEAGRLSDVLRFTVETPDQDSITGALRSTVERLHAAGLKVTEIDNKYASGNSYKAVHLSVRTNEGVLAEVQLHSSAGLLIKEESHMHYELARDVNRSLMERQASSVKSKSLYENLPAPRGLNSIEEVGGVPVRKS</sequence>
<evidence type="ECO:0000313" key="1">
    <source>
        <dbReference type="EMBL" id="SJM55983.1"/>
    </source>
</evidence>
<reference evidence="1 2" key="1">
    <citation type="submission" date="2017-02" db="EMBL/GenBank/DDBJ databases">
        <authorList>
            <person name="Peterson S.W."/>
        </authorList>
    </citation>
    <scope>NUCLEOTIDE SEQUENCE [LARGE SCALE GENOMIC DNA]</scope>
    <source>
        <strain evidence="1 2">LMG 22410</strain>
    </source>
</reference>
<accession>A0A1R4FJG4</accession>
<evidence type="ECO:0000313" key="2">
    <source>
        <dbReference type="Proteomes" id="UP000195787"/>
    </source>
</evidence>
<protein>
    <submittedName>
        <fullName evidence="1">Uncharacterized protein</fullName>
    </submittedName>
</protein>
<gene>
    <name evidence="1" type="ORF">CZ674_04805</name>
</gene>